<sequence length="296" mass="32268">MKDSRVYLPHIANVAHALARVGYSDPALLLVLRDQAVKQSESASPLIAVTLLDAFASLGYMDEQVFQIYEKRIVSCMNEIQGPLLASFFSCLVLANRADKAVVDSIGERVVAIIDTLDSSSIAKFCKAYADSGIVSEEVLGSLAEHSCKVASNFRADEIHQVLHCLSSFDLFDGELFPLLAGRLAILFKQSGQGEIVRPTDAAGILASFAAVQENSDELAYVCTNICALQNILPADAYINVLWACATLNIRNEAQTKLLNRVREQPTLLDFPAEDSGKSKRSARLNSILTDRKIKC</sequence>
<protein>
    <recommendedName>
        <fullName evidence="1">RNA-editing substrate-binding complex 6 protein domain-containing protein</fullName>
    </recommendedName>
</protein>
<evidence type="ECO:0000313" key="2">
    <source>
        <dbReference type="EMBL" id="CAD2214124.1"/>
    </source>
</evidence>
<dbReference type="AlphaFoldDB" id="A0A7G2C4Q1"/>
<dbReference type="GO" id="GO:0000963">
    <property type="term" value="P:mitochondrial RNA processing"/>
    <property type="evidence" value="ECO:0007669"/>
    <property type="project" value="TreeGrafter"/>
</dbReference>
<dbReference type="PANTHER" id="PTHR21228:SF65">
    <property type="entry name" value="MITOCHONDRIAL RNA BINDING COMPLEX 1 SUBUNIT"/>
    <property type="match status" value="1"/>
</dbReference>
<name>A0A7G2C4Q1_9TRYP</name>
<keyword evidence="3" id="KW-1185">Reference proteome</keyword>
<dbReference type="InterPro" id="IPR058917">
    <property type="entry name" value="RESC6_dom"/>
</dbReference>
<dbReference type="GO" id="GO:0035770">
    <property type="term" value="C:ribonucleoprotein granule"/>
    <property type="evidence" value="ECO:0007669"/>
    <property type="project" value="TreeGrafter"/>
</dbReference>
<dbReference type="EMBL" id="LR877147">
    <property type="protein sequence ID" value="CAD2214124.1"/>
    <property type="molecule type" value="Genomic_DNA"/>
</dbReference>
<dbReference type="Proteomes" id="UP000515908">
    <property type="component" value="Chromosome 03"/>
</dbReference>
<dbReference type="InterPro" id="IPR050870">
    <property type="entry name" value="FAST_kinase"/>
</dbReference>
<dbReference type="PANTHER" id="PTHR21228">
    <property type="entry name" value="FAST LEU-RICH DOMAIN-CONTAINING"/>
    <property type="match status" value="1"/>
</dbReference>
<reference evidence="2 3" key="1">
    <citation type="submission" date="2020-08" db="EMBL/GenBank/DDBJ databases">
        <authorList>
            <person name="Newling K."/>
            <person name="Davey J."/>
            <person name="Forrester S."/>
        </authorList>
    </citation>
    <scope>NUCLEOTIDE SEQUENCE [LARGE SCALE GENOMIC DNA]</scope>
    <source>
        <strain evidence="3">Crithidia deanei Carvalho (ATCC PRA-265)</strain>
    </source>
</reference>
<dbReference type="OrthoDB" id="275750at2759"/>
<organism evidence="2 3">
    <name type="scientific">Angomonas deanei</name>
    <dbReference type="NCBI Taxonomy" id="59799"/>
    <lineage>
        <taxon>Eukaryota</taxon>
        <taxon>Discoba</taxon>
        <taxon>Euglenozoa</taxon>
        <taxon>Kinetoplastea</taxon>
        <taxon>Metakinetoplastina</taxon>
        <taxon>Trypanosomatida</taxon>
        <taxon>Trypanosomatidae</taxon>
        <taxon>Strigomonadinae</taxon>
        <taxon>Angomonas</taxon>
    </lineage>
</organism>
<dbReference type="GO" id="GO:0044528">
    <property type="term" value="P:regulation of mitochondrial mRNA stability"/>
    <property type="evidence" value="ECO:0007669"/>
    <property type="project" value="TreeGrafter"/>
</dbReference>
<feature type="domain" description="RNA-editing substrate-binding complex 6 protein" evidence="1">
    <location>
        <begin position="11"/>
        <end position="177"/>
    </location>
</feature>
<accession>A0A7G2C4Q1</accession>
<dbReference type="GO" id="GO:0005759">
    <property type="term" value="C:mitochondrial matrix"/>
    <property type="evidence" value="ECO:0007669"/>
    <property type="project" value="TreeGrafter"/>
</dbReference>
<evidence type="ECO:0000313" key="3">
    <source>
        <dbReference type="Proteomes" id="UP000515908"/>
    </source>
</evidence>
<dbReference type="GO" id="GO:0003723">
    <property type="term" value="F:RNA binding"/>
    <property type="evidence" value="ECO:0007669"/>
    <property type="project" value="TreeGrafter"/>
</dbReference>
<dbReference type="Pfam" id="PF26188">
    <property type="entry name" value="RESC6"/>
    <property type="match status" value="1"/>
</dbReference>
<evidence type="ECO:0000259" key="1">
    <source>
        <dbReference type="Pfam" id="PF26188"/>
    </source>
</evidence>
<dbReference type="VEuPathDB" id="TriTrypDB:ADEAN_000156800"/>
<gene>
    <name evidence="2" type="ORF">ADEAN_000156800</name>
</gene>
<proteinExistence type="predicted"/>